<evidence type="ECO:0008006" key="4">
    <source>
        <dbReference type="Google" id="ProtNLM"/>
    </source>
</evidence>
<dbReference type="AlphaFoldDB" id="A0A553ZXB2"/>
<evidence type="ECO:0000313" key="3">
    <source>
        <dbReference type="Proteomes" id="UP000318521"/>
    </source>
</evidence>
<evidence type="ECO:0000256" key="1">
    <source>
        <dbReference type="SAM" id="Phobius"/>
    </source>
</evidence>
<keyword evidence="1" id="KW-0472">Membrane</keyword>
<comment type="caution">
    <text evidence="2">The sequence shown here is derived from an EMBL/GenBank/DDBJ whole genome shotgun (WGS) entry which is preliminary data.</text>
</comment>
<proteinExistence type="predicted"/>
<accession>A0A553ZXB2</accession>
<keyword evidence="3" id="KW-1185">Reference proteome</keyword>
<sequence>MAVFVMLLFIVFPAILIVLSVLMKRYRYIVFLLAILLPVSLIAWNSDMETILVNLDAIALYTIAYCTICGVTMMISAKLRNSI</sequence>
<feature type="transmembrane region" description="Helical" evidence="1">
    <location>
        <begin position="6"/>
        <end position="23"/>
    </location>
</feature>
<keyword evidence="1" id="KW-1133">Transmembrane helix</keyword>
<dbReference type="EMBL" id="VLXZ01000008">
    <property type="protein sequence ID" value="TSB46045.1"/>
    <property type="molecule type" value="Genomic_DNA"/>
</dbReference>
<reference evidence="2 3" key="1">
    <citation type="submission" date="2019-07" db="EMBL/GenBank/DDBJ databases">
        <authorList>
            <person name="Park Y.J."/>
            <person name="Jeong S.E."/>
            <person name="Jung H.S."/>
        </authorList>
    </citation>
    <scope>NUCLEOTIDE SEQUENCE [LARGE SCALE GENOMIC DNA]</scope>
    <source>
        <strain evidence="3">P16(2019)</strain>
    </source>
</reference>
<feature type="transmembrane region" description="Helical" evidence="1">
    <location>
        <begin position="58"/>
        <end position="77"/>
    </location>
</feature>
<protein>
    <recommendedName>
        <fullName evidence="4">DUF2651 domain-containing protein</fullName>
    </recommendedName>
</protein>
<gene>
    <name evidence="2" type="ORF">FN960_14195</name>
</gene>
<feature type="transmembrane region" description="Helical" evidence="1">
    <location>
        <begin position="28"/>
        <end position="46"/>
    </location>
</feature>
<dbReference type="RefSeq" id="WP_143849385.1">
    <property type="nucleotide sequence ID" value="NZ_VLXZ01000008.1"/>
</dbReference>
<organism evidence="2 3">
    <name type="scientific">Alkalicoccobacillus porphyridii</name>
    <dbReference type="NCBI Taxonomy" id="2597270"/>
    <lineage>
        <taxon>Bacteria</taxon>
        <taxon>Bacillati</taxon>
        <taxon>Bacillota</taxon>
        <taxon>Bacilli</taxon>
        <taxon>Bacillales</taxon>
        <taxon>Bacillaceae</taxon>
        <taxon>Alkalicoccobacillus</taxon>
    </lineage>
</organism>
<dbReference type="Proteomes" id="UP000318521">
    <property type="component" value="Unassembled WGS sequence"/>
</dbReference>
<name>A0A553ZXB2_9BACI</name>
<keyword evidence="1" id="KW-0812">Transmembrane</keyword>
<evidence type="ECO:0000313" key="2">
    <source>
        <dbReference type="EMBL" id="TSB46045.1"/>
    </source>
</evidence>